<feature type="non-terminal residue" evidence="22">
    <location>
        <position position="1"/>
    </location>
</feature>
<evidence type="ECO:0000256" key="13">
    <source>
        <dbReference type="ARBA" id="ARBA00023157"/>
    </source>
</evidence>
<comment type="subcellular location">
    <subcellularLocation>
        <location evidence="1">Golgi apparatus</location>
        <location evidence="1">Golgi stack membrane</location>
        <topology evidence="1">Single-pass type II membrane protein</topology>
    </subcellularLocation>
    <subcellularLocation>
        <location evidence="2">Secreted</location>
    </subcellularLocation>
</comment>
<comment type="catalytic activity">
    <reaction evidence="15">
        <text>a beta-D-galactoside + CMP-N-acetyl-beta-neuraminate = an N-acetyl-alpha-neuraminyl-(2-&gt;6)-beta-D-galactosyl derivative + CMP + H(+)</text>
        <dbReference type="Rhea" id="RHEA:52104"/>
        <dbReference type="ChEBI" id="CHEBI:15378"/>
        <dbReference type="ChEBI" id="CHEBI:28034"/>
        <dbReference type="ChEBI" id="CHEBI:57812"/>
        <dbReference type="ChEBI" id="CHEBI:60377"/>
        <dbReference type="ChEBI" id="CHEBI:136398"/>
        <dbReference type="EC" id="2.4.3.1"/>
    </reaction>
</comment>
<evidence type="ECO:0000256" key="3">
    <source>
        <dbReference type="ARBA" id="ARBA00004922"/>
    </source>
</evidence>
<keyword evidence="13" id="KW-1015">Disulfide bond</keyword>
<evidence type="ECO:0000256" key="11">
    <source>
        <dbReference type="ARBA" id="ARBA00023034"/>
    </source>
</evidence>
<keyword evidence="10" id="KW-1133">Transmembrane helix</keyword>
<accession>A0A7R9KC26</accession>
<proteinExistence type="inferred from homology"/>
<dbReference type="EMBL" id="CAJPIZ010000135">
    <property type="protein sequence ID" value="CAG2100553.1"/>
    <property type="molecule type" value="Genomic_DNA"/>
</dbReference>
<keyword evidence="8" id="KW-0812">Transmembrane</keyword>
<dbReference type="PANTHER" id="PTHR46059:SF1">
    <property type="entry name" value="BETA-GALACTOSIDE ALPHA-2,6-SIALYLTRANSFERASE"/>
    <property type="match status" value="1"/>
</dbReference>
<evidence type="ECO:0000256" key="21">
    <source>
        <dbReference type="PIRSR" id="PIRSR005557-2"/>
    </source>
</evidence>
<keyword evidence="5" id="KW-0964">Secreted</keyword>
<dbReference type="GO" id="GO:0097503">
    <property type="term" value="P:sialylation"/>
    <property type="evidence" value="ECO:0007669"/>
    <property type="project" value="TreeGrafter"/>
</dbReference>
<dbReference type="GO" id="GO:0003835">
    <property type="term" value="F:beta-galactoside alpha-2,6-sialyltransferase activity"/>
    <property type="evidence" value="ECO:0007669"/>
    <property type="project" value="UniProtKB-EC"/>
</dbReference>
<dbReference type="InterPro" id="IPR012163">
    <property type="entry name" value="Sialyl_trans"/>
</dbReference>
<evidence type="ECO:0000256" key="17">
    <source>
        <dbReference type="ARBA" id="ARBA00069321"/>
    </source>
</evidence>
<evidence type="ECO:0000256" key="8">
    <source>
        <dbReference type="ARBA" id="ARBA00022692"/>
    </source>
</evidence>
<evidence type="ECO:0000256" key="2">
    <source>
        <dbReference type="ARBA" id="ARBA00004613"/>
    </source>
</evidence>
<evidence type="ECO:0000256" key="4">
    <source>
        <dbReference type="ARBA" id="ARBA00006003"/>
    </source>
</evidence>
<evidence type="ECO:0000256" key="20">
    <source>
        <dbReference type="ARBA" id="ARBA00080062"/>
    </source>
</evidence>
<comment type="pathway">
    <text evidence="3">Protein modification; protein glycosylation.</text>
</comment>
<protein>
    <recommendedName>
        <fullName evidence="17">Beta-galactoside alpha-2,6-sialyltransferase 1</fullName>
        <ecNumber evidence="16">2.4.3.1</ecNumber>
    </recommendedName>
    <alternativeName>
        <fullName evidence="20">CMP-N-acetylneuraminate-beta-galactosamide-alpha-2,6-sialyltransferase 1</fullName>
    </alternativeName>
    <alternativeName>
        <fullName evidence="19">ST6Gal I</fullName>
    </alternativeName>
    <alternativeName>
        <fullName evidence="18">Sialyltransferase 1</fullName>
    </alternativeName>
</protein>
<evidence type="ECO:0000256" key="15">
    <source>
        <dbReference type="ARBA" id="ARBA00034249"/>
    </source>
</evidence>
<dbReference type="FunFam" id="3.90.1480.20:FF:000012">
    <property type="entry name" value="ST6 beta-galactoside alpha-2,6-sialyltransferase 1"/>
    <property type="match status" value="1"/>
</dbReference>
<gene>
    <name evidence="22" type="ORF">OSB1V03_LOCUS619</name>
</gene>
<evidence type="ECO:0000256" key="7">
    <source>
        <dbReference type="ARBA" id="ARBA00022679"/>
    </source>
</evidence>
<dbReference type="Gene3D" id="3.90.1480.20">
    <property type="entry name" value="Glycosyl transferase family 29"/>
    <property type="match status" value="1"/>
</dbReference>
<name>A0A7R9KC26_9ACAR</name>
<dbReference type="AlphaFoldDB" id="A0A7R9KC26"/>
<dbReference type="Pfam" id="PF00777">
    <property type="entry name" value="Glyco_transf_29"/>
    <property type="match status" value="1"/>
</dbReference>
<evidence type="ECO:0000313" key="22">
    <source>
        <dbReference type="EMBL" id="CAD7620123.1"/>
    </source>
</evidence>
<keyword evidence="11" id="KW-0333">Golgi apparatus</keyword>
<keyword evidence="23" id="KW-1185">Reference proteome</keyword>
<dbReference type="GO" id="GO:0005576">
    <property type="term" value="C:extracellular region"/>
    <property type="evidence" value="ECO:0007669"/>
    <property type="project" value="UniProtKB-SubCell"/>
</dbReference>
<evidence type="ECO:0000256" key="5">
    <source>
        <dbReference type="ARBA" id="ARBA00022525"/>
    </source>
</evidence>
<comment type="similarity">
    <text evidence="4">Belongs to the glycosyltransferase 29 family.</text>
</comment>
<evidence type="ECO:0000256" key="12">
    <source>
        <dbReference type="ARBA" id="ARBA00023136"/>
    </source>
</evidence>
<reference evidence="22" key="1">
    <citation type="submission" date="2020-11" db="EMBL/GenBank/DDBJ databases">
        <authorList>
            <person name="Tran Van P."/>
        </authorList>
    </citation>
    <scope>NUCLEOTIDE SEQUENCE</scope>
</reference>
<evidence type="ECO:0000256" key="16">
    <source>
        <dbReference type="ARBA" id="ARBA00034329"/>
    </source>
</evidence>
<keyword evidence="6" id="KW-0328">Glycosyltransferase</keyword>
<keyword evidence="12" id="KW-0472">Membrane</keyword>
<evidence type="ECO:0000256" key="19">
    <source>
        <dbReference type="ARBA" id="ARBA00076676"/>
    </source>
</evidence>
<sequence length="273" mass="31187">MNSLRPSLDSLCDIKANILTKVQNSDSFRDYRFQTISEIINANQISAKFGAKECAIVSSSGSLVDSVLGEEIDSHDIVLRFNNAPTLTYEEDVGSETTIRLLNSQILLNEKFNVMSDMMYRIGLKLVWDASDYQFDGNQWFNKSRKFFQTYQRLVDTFPNETIGILDPQLIWKSWDLLQKSTMNSIPKNPPTSGFLGIIVLLNVCSKVDIYEYIPSLRLSNKCHYYDTTIDTGCTFGHWHPLSTEKLYLMAINECNERESVLKGKVSLRGCRE</sequence>
<dbReference type="OrthoDB" id="10264956at2759"/>
<evidence type="ECO:0000256" key="6">
    <source>
        <dbReference type="ARBA" id="ARBA00022676"/>
    </source>
</evidence>
<evidence type="ECO:0000256" key="18">
    <source>
        <dbReference type="ARBA" id="ARBA00076526"/>
    </source>
</evidence>
<dbReference type="InterPro" id="IPR001675">
    <property type="entry name" value="Glyco_trans_29"/>
</dbReference>
<dbReference type="EC" id="2.4.3.1" evidence="16"/>
<evidence type="ECO:0000313" key="23">
    <source>
        <dbReference type="Proteomes" id="UP000759131"/>
    </source>
</evidence>
<feature type="disulfide bond" evidence="21">
    <location>
        <begin position="54"/>
        <end position="205"/>
    </location>
</feature>
<dbReference type="InterPro" id="IPR038578">
    <property type="entry name" value="GT29-like_sf"/>
</dbReference>
<evidence type="ECO:0000256" key="1">
    <source>
        <dbReference type="ARBA" id="ARBA00004447"/>
    </source>
</evidence>
<dbReference type="Proteomes" id="UP000759131">
    <property type="component" value="Unassembled WGS sequence"/>
</dbReference>
<dbReference type="EMBL" id="OC854710">
    <property type="protein sequence ID" value="CAD7620123.1"/>
    <property type="molecule type" value="Genomic_DNA"/>
</dbReference>
<keyword evidence="7" id="KW-0808">Transferase</keyword>
<dbReference type="PIRSF" id="PIRSF005557">
    <property type="entry name" value="Sialyl_trans"/>
    <property type="match status" value="1"/>
</dbReference>
<keyword evidence="9" id="KW-0735">Signal-anchor</keyword>
<evidence type="ECO:0000256" key="14">
    <source>
        <dbReference type="ARBA" id="ARBA00023180"/>
    </source>
</evidence>
<dbReference type="GO" id="GO:0032580">
    <property type="term" value="C:Golgi cisterna membrane"/>
    <property type="evidence" value="ECO:0007669"/>
    <property type="project" value="UniProtKB-SubCell"/>
</dbReference>
<dbReference type="PANTHER" id="PTHR46059">
    <property type="entry name" value="BETA-GALACTOSIDE ALPHA-2,6-SIALYLTRANSFERASE"/>
    <property type="match status" value="1"/>
</dbReference>
<keyword evidence="14" id="KW-0325">Glycoprotein</keyword>
<organism evidence="22">
    <name type="scientific">Medioppia subpectinata</name>
    <dbReference type="NCBI Taxonomy" id="1979941"/>
    <lineage>
        <taxon>Eukaryota</taxon>
        <taxon>Metazoa</taxon>
        <taxon>Ecdysozoa</taxon>
        <taxon>Arthropoda</taxon>
        <taxon>Chelicerata</taxon>
        <taxon>Arachnida</taxon>
        <taxon>Acari</taxon>
        <taxon>Acariformes</taxon>
        <taxon>Sarcoptiformes</taxon>
        <taxon>Oribatida</taxon>
        <taxon>Brachypylina</taxon>
        <taxon>Oppioidea</taxon>
        <taxon>Oppiidae</taxon>
        <taxon>Medioppia</taxon>
    </lineage>
</organism>
<evidence type="ECO:0000256" key="10">
    <source>
        <dbReference type="ARBA" id="ARBA00022989"/>
    </source>
</evidence>
<evidence type="ECO:0000256" key="9">
    <source>
        <dbReference type="ARBA" id="ARBA00022968"/>
    </source>
</evidence>